<dbReference type="Proteomes" id="UP001208570">
    <property type="component" value="Unassembled WGS sequence"/>
</dbReference>
<dbReference type="InterPro" id="IPR053041">
    <property type="entry name" value="Transglut-like_Superfamily_Mod"/>
</dbReference>
<dbReference type="InterPro" id="IPR002931">
    <property type="entry name" value="Transglutaminase-like"/>
</dbReference>
<dbReference type="EMBL" id="JAODUP010000464">
    <property type="protein sequence ID" value="KAK2149155.1"/>
    <property type="molecule type" value="Genomic_DNA"/>
</dbReference>
<dbReference type="PANTHER" id="PTHR47020">
    <property type="entry name" value="HILLARIN"/>
    <property type="match status" value="1"/>
</dbReference>
<comment type="caution">
    <text evidence="3">The sequence shown here is derived from an EMBL/GenBank/DDBJ whole genome shotgun (WGS) entry which is preliminary data.</text>
</comment>
<gene>
    <name evidence="3" type="ORF">LSH36_464g01016</name>
</gene>
<dbReference type="Pfam" id="PF23265">
    <property type="entry name" value="Ig-like_KY"/>
    <property type="match status" value="3"/>
</dbReference>
<accession>A0AAD9MXK4</accession>
<dbReference type="AlphaFoldDB" id="A0AAD9MXK4"/>
<name>A0AAD9MXK4_9ANNE</name>
<evidence type="ECO:0000256" key="1">
    <source>
        <dbReference type="SAM" id="MobiDB-lite"/>
    </source>
</evidence>
<dbReference type="Pfam" id="PF01841">
    <property type="entry name" value="Transglut_core"/>
    <property type="match status" value="1"/>
</dbReference>
<dbReference type="SMART" id="SM00460">
    <property type="entry name" value="TGc"/>
    <property type="match status" value="1"/>
</dbReference>
<feature type="domain" description="Transglutaminase-like" evidence="2">
    <location>
        <begin position="143"/>
        <end position="210"/>
    </location>
</feature>
<evidence type="ECO:0000313" key="4">
    <source>
        <dbReference type="Proteomes" id="UP001208570"/>
    </source>
</evidence>
<feature type="compositionally biased region" description="Basic and acidic residues" evidence="1">
    <location>
        <begin position="779"/>
        <end position="788"/>
    </location>
</feature>
<reference evidence="3" key="1">
    <citation type="journal article" date="2023" name="Mol. Biol. Evol.">
        <title>Third-Generation Sequencing Reveals the Adaptive Role of the Epigenome in Three Deep-Sea Polychaetes.</title>
        <authorList>
            <person name="Perez M."/>
            <person name="Aroh O."/>
            <person name="Sun Y."/>
            <person name="Lan Y."/>
            <person name="Juniper S.K."/>
            <person name="Young C.R."/>
            <person name="Angers B."/>
            <person name="Qian P.Y."/>
        </authorList>
    </citation>
    <scope>NUCLEOTIDE SEQUENCE</scope>
    <source>
        <strain evidence="3">P08H-3</strain>
    </source>
</reference>
<dbReference type="SUPFAM" id="SSF54001">
    <property type="entry name" value="Cysteine proteinases"/>
    <property type="match status" value="1"/>
</dbReference>
<organism evidence="3 4">
    <name type="scientific">Paralvinella palmiformis</name>
    <dbReference type="NCBI Taxonomy" id="53620"/>
    <lineage>
        <taxon>Eukaryota</taxon>
        <taxon>Metazoa</taxon>
        <taxon>Spiralia</taxon>
        <taxon>Lophotrochozoa</taxon>
        <taxon>Annelida</taxon>
        <taxon>Polychaeta</taxon>
        <taxon>Sedentaria</taxon>
        <taxon>Canalipalpata</taxon>
        <taxon>Terebellida</taxon>
        <taxon>Terebelliformia</taxon>
        <taxon>Alvinellidae</taxon>
        <taxon>Paralvinella</taxon>
    </lineage>
</organism>
<dbReference type="PANTHER" id="PTHR47020:SF1">
    <property type="entry name" value="HILLARIN"/>
    <property type="match status" value="1"/>
</dbReference>
<protein>
    <recommendedName>
        <fullName evidence="2">Transglutaminase-like domain-containing protein</fullName>
    </recommendedName>
</protein>
<dbReference type="Gene3D" id="1.20.920.20">
    <property type="match status" value="1"/>
</dbReference>
<proteinExistence type="predicted"/>
<keyword evidence="4" id="KW-1185">Reference proteome</keyword>
<sequence length="893" mass="103191">MGQESSILEDVPNLPNDVTEIDLQEYFIQFPTPSLLREANQKYGNRKLPLPRTNEGELLLYPVSTSKASVFVQSEYTDVDLFAAQVDRKYYTQTLETLTTLLTNKYRRDEMSKARVIFRWLATQDLNQFNDVTANDGSVLWNLQKLKKNPGYYSEIFVQMCRFADLQVRLIKGYTKHAHLEPGDIPDLDNLNSWVGVVINNEWRLIDPHWGSSHMIGEDPGEWILIDDNGEGGKTIDKQTQQTVYSCNEVYFLTDPEQFIYSHIPVDDEDMQLLARPVTLREFIKMAYLKPAFFDLDLRLLEHRKCVLHASEGNIDIQIGIPLGKRRSFVYRLWISNQEKIKGVKLERFCIMQQKNNKMFCKIYFPTVGKFRLELFARDTEDGMNYAQLVCQFIIHCDKPAEGVKPFPENNRREWGPGPDLEAAGLLPVTHQEALIDTTDGTIEVRFKKTDETVNILHNLHSNNKTKDQLKRNVVHYTDHKNQEIVTLINLPDPGDYALNILAGNETTNGKYKNVCSYILSTENAASDQDIFPDLDNGQIGSVESQSGLYFRLLSHDSPLIICQDMGELELVFESSLRCETITSLTLQLNNGSEKKMENLVWAKYKDKIITYRIRFPECGRYALKIFAKELGTDGSYPHVYTCVLHVTVPTENCLPFPSTFLQWKPDCDILEPTVKVLPTDSKIKFAAYVPNVLHLSVIDSNNKCTTMVNDKDNIWRAEVDTGNPGQLKLSGHFEKTSDTFNTLLSYTVMSDSKLQLELKKQQQMQDEAKVKRKLQKEKKKDKEKEQRKMFEKYKQDLKDAIRSRDRIKLRDAVRVVKRKKVVGRLWNLVEEARQMIKTLNRIHKLNRTILKLDRRTMLEIKNYPNPPQGVHEVMIATLLILGYWEKTTEVTD</sequence>
<evidence type="ECO:0000259" key="2">
    <source>
        <dbReference type="SMART" id="SM00460"/>
    </source>
</evidence>
<dbReference type="InterPro" id="IPR056564">
    <property type="entry name" value="Ig-like_KY"/>
</dbReference>
<feature type="region of interest" description="Disordered" evidence="1">
    <location>
        <begin position="766"/>
        <end position="788"/>
    </location>
</feature>
<dbReference type="InterPro" id="IPR038765">
    <property type="entry name" value="Papain-like_cys_pep_sf"/>
</dbReference>
<dbReference type="Gene3D" id="3.10.620.30">
    <property type="match status" value="1"/>
</dbReference>
<evidence type="ECO:0000313" key="3">
    <source>
        <dbReference type="EMBL" id="KAK2149155.1"/>
    </source>
</evidence>